<feature type="domain" description="Cupin type-2" evidence="1">
    <location>
        <begin position="79"/>
        <end position="135"/>
    </location>
</feature>
<accession>A0A6J4PML0</accession>
<dbReference type="EMBL" id="CADCTY010002323">
    <property type="protein sequence ID" value="CAA9417083.1"/>
    <property type="molecule type" value="Genomic_DNA"/>
</dbReference>
<proteinExistence type="predicted"/>
<sequence length="223" mass="25165">MHLLNLGNSAMTELQDSTYYKTNCEYDSHIKIRGQIMKHSADFFVRSAVTETTRSYMGSLMSFLVTSAETKNRFFLLELRMKPGNEPPPHLHYDQDEVYYILEGELEVYCMGEVRTVRAGETIFLPRNQAHAFYYLSPTLRFLALLQPGGLDGYGLDRYFEAMSSPATSMELPANATTYALSDPAPAIALAAKYGVKMLTPEETAELLPHYPGFGVPRKSRNH</sequence>
<reference evidence="2" key="1">
    <citation type="submission" date="2020-02" db="EMBL/GenBank/DDBJ databases">
        <authorList>
            <person name="Meier V. D."/>
        </authorList>
    </citation>
    <scope>NUCLEOTIDE SEQUENCE</scope>
    <source>
        <strain evidence="2">AVDCRST_MAG94</strain>
    </source>
</reference>
<dbReference type="SUPFAM" id="SSF51182">
    <property type="entry name" value="RmlC-like cupins"/>
    <property type="match status" value="1"/>
</dbReference>
<dbReference type="PANTHER" id="PTHR36440:SF1">
    <property type="entry name" value="PUTATIVE (AFU_ORTHOLOGUE AFUA_8G07350)-RELATED"/>
    <property type="match status" value="1"/>
</dbReference>
<dbReference type="InterPro" id="IPR013096">
    <property type="entry name" value="Cupin_2"/>
</dbReference>
<evidence type="ECO:0000259" key="1">
    <source>
        <dbReference type="Pfam" id="PF07883"/>
    </source>
</evidence>
<gene>
    <name evidence="2" type="ORF">AVDCRST_MAG94-6754</name>
</gene>
<dbReference type="AlphaFoldDB" id="A0A6J4PML0"/>
<dbReference type="InterPro" id="IPR053146">
    <property type="entry name" value="QDO-like"/>
</dbReference>
<dbReference type="Pfam" id="PF07883">
    <property type="entry name" value="Cupin_2"/>
    <property type="match status" value="1"/>
</dbReference>
<evidence type="ECO:0000313" key="2">
    <source>
        <dbReference type="EMBL" id="CAA9417083.1"/>
    </source>
</evidence>
<name>A0A6J4PML0_9CYAN</name>
<dbReference type="InterPro" id="IPR011051">
    <property type="entry name" value="RmlC_Cupin_sf"/>
</dbReference>
<dbReference type="PANTHER" id="PTHR36440">
    <property type="entry name" value="PUTATIVE (AFU_ORTHOLOGUE AFUA_8G07350)-RELATED"/>
    <property type="match status" value="1"/>
</dbReference>
<organism evidence="2">
    <name type="scientific">uncultured Leptolyngbya sp</name>
    <dbReference type="NCBI Taxonomy" id="332963"/>
    <lineage>
        <taxon>Bacteria</taxon>
        <taxon>Bacillati</taxon>
        <taxon>Cyanobacteriota</taxon>
        <taxon>Cyanophyceae</taxon>
        <taxon>Leptolyngbyales</taxon>
        <taxon>Leptolyngbyaceae</taxon>
        <taxon>Leptolyngbya group</taxon>
        <taxon>Leptolyngbya</taxon>
        <taxon>environmental samples</taxon>
    </lineage>
</organism>
<dbReference type="InterPro" id="IPR014710">
    <property type="entry name" value="RmlC-like_jellyroll"/>
</dbReference>
<protein>
    <recommendedName>
        <fullName evidence="1">Cupin type-2 domain-containing protein</fullName>
    </recommendedName>
</protein>
<dbReference type="Gene3D" id="2.60.120.10">
    <property type="entry name" value="Jelly Rolls"/>
    <property type="match status" value="1"/>
</dbReference>